<dbReference type="AlphaFoldDB" id="A0AAD7J375"/>
<keyword evidence="1" id="KW-0472">Membrane</keyword>
<dbReference type="EMBL" id="JARJLG010000064">
    <property type="protein sequence ID" value="KAJ7755364.1"/>
    <property type="molecule type" value="Genomic_DNA"/>
</dbReference>
<feature type="non-terminal residue" evidence="2">
    <location>
        <position position="1"/>
    </location>
</feature>
<comment type="caution">
    <text evidence="2">The sequence shown here is derived from an EMBL/GenBank/DDBJ whole genome shotgun (WGS) entry which is preliminary data.</text>
</comment>
<feature type="transmembrane region" description="Helical" evidence="1">
    <location>
        <begin position="16"/>
        <end position="35"/>
    </location>
</feature>
<sequence>ITQDSKHALKTARNQLMTGARMIVLGFFTIFYSMLRNIAFNILSPLFTHNVEKVDKQDDRAAAHLFS</sequence>
<gene>
    <name evidence="2" type="ORF">DFH07DRAFT_725426</name>
</gene>
<dbReference type="Proteomes" id="UP001215280">
    <property type="component" value="Unassembled WGS sequence"/>
</dbReference>
<protein>
    <submittedName>
        <fullName evidence="2">Uncharacterized protein</fullName>
    </submittedName>
</protein>
<keyword evidence="1" id="KW-0812">Transmembrane</keyword>
<evidence type="ECO:0000313" key="3">
    <source>
        <dbReference type="Proteomes" id="UP001215280"/>
    </source>
</evidence>
<evidence type="ECO:0000256" key="1">
    <source>
        <dbReference type="SAM" id="Phobius"/>
    </source>
</evidence>
<name>A0AAD7J375_9AGAR</name>
<accession>A0AAD7J375</accession>
<feature type="non-terminal residue" evidence="2">
    <location>
        <position position="67"/>
    </location>
</feature>
<organism evidence="2 3">
    <name type="scientific">Mycena maculata</name>
    <dbReference type="NCBI Taxonomy" id="230809"/>
    <lineage>
        <taxon>Eukaryota</taxon>
        <taxon>Fungi</taxon>
        <taxon>Dikarya</taxon>
        <taxon>Basidiomycota</taxon>
        <taxon>Agaricomycotina</taxon>
        <taxon>Agaricomycetes</taxon>
        <taxon>Agaricomycetidae</taxon>
        <taxon>Agaricales</taxon>
        <taxon>Marasmiineae</taxon>
        <taxon>Mycenaceae</taxon>
        <taxon>Mycena</taxon>
    </lineage>
</organism>
<keyword evidence="1" id="KW-1133">Transmembrane helix</keyword>
<reference evidence="2" key="1">
    <citation type="submission" date="2023-03" db="EMBL/GenBank/DDBJ databases">
        <title>Massive genome expansion in bonnet fungi (Mycena s.s.) driven by repeated elements and novel gene families across ecological guilds.</title>
        <authorList>
            <consortium name="Lawrence Berkeley National Laboratory"/>
            <person name="Harder C.B."/>
            <person name="Miyauchi S."/>
            <person name="Viragh M."/>
            <person name="Kuo A."/>
            <person name="Thoen E."/>
            <person name="Andreopoulos B."/>
            <person name="Lu D."/>
            <person name="Skrede I."/>
            <person name="Drula E."/>
            <person name="Henrissat B."/>
            <person name="Morin E."/>
            <person name="Kohler A."/>
            <person name="Barry K."/>
            <person name="LaButti K."/>
            <person name="Morin E."/>
            <person name="Salamov A."/>
            <person name="Lipzen A."/>
            <person name="Mereny Z."/>
            <person name="Hegedus B."/>
            <person name="Baldrian P."/>
            <person name="Stursova M."/>
            <person name="Weitz H."/>
            <person name="Taylor A."/>
            <person name="Grigoriev I.V."/>
            <person name="Nagy L.G."/>
            <person name="Martin F."/>
            <person name="Kauserud H."/>
        </authorList>
    </citation>
    <scope>NUCLEOTIDE SEQUENCE</scope>
    <source>
        <strain evidence="2">CBHHK188m</strain>
    </source>
</reference>
<proteinExistence type="predicted"/>
<evidence type="ECO:0000313" key="2">
    <source>
        <dbReference type="EMBL" id="KAJ7755364.1"/>
    </source>
</evidence>
<keyword evidence="3" id="KW-1185">Reference proteome</keyword>